<sequence>MDLSPLFVNKLTLTSQLIPLNLTKYHLKVKWEDSAQKINGNIMIALYAARREMDKNYITYFYPVTGKDTYTFDKELPRGFYDVRVLSYTRGVTYTYQRLFTIDEFFVGEPYEEKFELVVDAFPDRSEILVKINAPADEGDFIGMFARETVSMKDNYMIGLGNTIFGEGNLQRFFPVNKAQLGDINGKEFQVRFFKKDCEIVNGIDTNRMPFAFSNYFKFETN</sequence>
<organism evidence="1">
    <name type="scientific">Entamoeba invadens</name>
    <dbReference type="NCBI Taxonomy" id="33085"/>
    <lineage>
        <taxon>Eukaryota</taxon>
        <taxon>Amoebozoa</taxon>
        <taxon>Evosea</taxon>
        <taxon>Archamoebae</taxon>
        <taxon>Mastigamoebida</taxon>
        <taxon>Entamoebidae</taxon>
        <taxon>Entamoeba</taxon>
    </lineage>
</organism>
<name>S0B515_ENTIV</name>
<dbReference type="AlphaFoldDB" id="S0B515"/>
<accession>S0B515</accession>
<dbReference type="EMBL" id="AK424138">
    <property type="protein sequence ID" value="BAN42508.1"/>
    <property type="molecule type" value="mRNA"/>
</dbReference>
<evidence type="ECO:0000313" key="1">
    <source>
        <dbReference type="EMBL" id="BAN42508.1"/>
    </source>
</evidence>
<protein>
    <submittedName>
        <fullName evidence="1">Uncharacterized protein</fullName>
    </submittedName>
</protein>
<dbReference type="VEuPathDB" id="AmoebaDB:EIN_523830"/>
<proteinExistence type="evidence at transcript level"/>
<reference evidence="1" key="1">
    <citation type="submission" date="2012-06" db="EMBL/GenBank/DDBJ databases">
        <title>Short 5' UTR of Entamoeba genes.</title>
        <authorList>
            <person name="Hiranuka K."/>
            <person name="Kumagai M."/>
            <person name="Wakaguri H."/>
            <person name="Suzuki Y."/>
            <person name="Sugano S."/>
            <person name="Watanabe J."/>
            <person name="Makioka A."/>
        </authorList>
    </citation>
    <scope>NUCLEOTIDE SEQUENCE</scope>
    <source>
        <strain evidence="1">IP1</strain>
    </source>
</reference>